<feature type="signal peptide" evidence="1">
    <location>
        <begin position="1"/>
        <end position="22"/>
    </location>
</feature>
<name>G7KSX6_MEDTR</name>
<dbReference type="Proteomes" id="UP000002051">
    <property type="component" value="Unassembled WGS sequence"/>
</dbReference>
<sequence>MKLGSILLLLWSFFVLFSLTKESDVGYPNIKYCARPLNGLSGTCLTGKIDCYEAFRRKFPGSDPRRCRCDTNGNTHNCTCCIVCGLKYEKILVNQDDYQC</sequence>
<protein>
    <submittedName>
        <fullName evidence="2">Chitinase</fullName>
    </submittedName>
</protein>
<dbReference type="EnsemblPlants" id="AES77860">
    <property type="protein sequence ID" value="AES77860"/>
    <property type="gene ID" value="MTR_7g021160"/>
</dbReference>
<evidence type="ECO:0000313" key="4">
    <source>
        <dbReference type="Proteomes" id="UP000002051"/>
    </source>
</evidence>
<keyword evidence="4" id="KW-1185">Reference proteome</keyword>
<evidence type="ECO:0000256" key="1">
    <source>
        <dbReference type="SAM" id="SignalP"/>
    </source>
</evidence>
<accession>G7KSX6</accession>
<keyword evidence="1" id="KW-0732">Signal</keyword>
<evidence type="ECO:0000313" key="3">
    <source>
        <dbReference type="EnsemblPlants" id="AES77860"/>
    </source>
</evidence>
<dbReference type="EMBL" id="CM001223">
    <property type="protein sequence ID" value="AES77860.2"/>
    <property type="molecule type" value="Genomic_DNA"/>
</dbReference>
<gene>
    <name evidence="2" type="ordered locus">MTR_7g021160</name>
</gene>
<reference evidence="2 4" key="1">
    <citation type="journal article" date="2011" name="Nature">
        <title>The Medicago genome provides insight into the evolution of rhizobial symbioses.</title>
        <authorList>
            <person name="Young N.D."/>
            <person name="Debelle F."/>
            <person name="Oldroyd G.E."/>
            <person name="Geurts R."/>
            <person name="Cannon S.B."/>
            <person name="Udvardi M.K."/>
            <person name="Benedito V.A."/>
            <person name="Mayer K.F."/>
            <person name="Gouzy J."/>
            <person name="Schoof H."/>
            <person name="Van de Peer Y."/>
            <person name="Proost S."/>
            <person name="Cook D.R."/>
            <person name="Meyers B.C."/>
            <person name="Spannagl M."/>
            <person name="Cheung F."/>
            <person name="De Mita S."/>
            <person name="Krishnakumar V."/>
            <person name="Gundlach H."/>
            <person name="Zhou S."/>
            <person name="Mudge J."/>
            <person name="Bharti A.K."/>
            <person name="Murray J.D."/>
            <person name="Naoumkina M.A."/>
            <person name="Rosen B."/>
            <person name="Silverstein K.A."/>
            <person name="Tang H."/>
            <person name="Rombauts S."/>
            <person name="Zhao P.X."/>
            <person name="Zhou P."/>
            <person name="Barbe V."/>
            <person name="Bardou P."/>
            <person name="Bechner M."/>
            <person name="Bellec A."/>
            <person name="Berger A."/>
            <person name="Berges H."/>
            <person name="Bidwell S."/>
            <person name="Bisseling T."/>
            <person name="Choisne N."/>
            <person name="Couloux A."/>
            <person name="Denny R."/>
            <person name="Deshpande S."/>
            <person name="Dai X."/>
            <person name="Doyle J.J."/>
            <person name="Dudez A.M."/>
            <person name="Farmer A.D."/>
            <person name="Fouteau S."/>
            <person name="Franken C."/>
            <person name="Gibelin C."/>
            <person name="Gish J."/>
            <person name="Goldstein S."/>
            <person name="Gonzalez A.J."/>
            <person name="Green P.J."/>
            <person name="Hallab A."/>
            <person name="Hartog M."/>
            <person name="Hua A."/>
            <person name="Humphray S.J."/>
            <person name="Jeong D.H."/>
            <person name="Jing Y."/>
            <person name="Jocker A."/>
            <person name="Kenton S.M."/>
            <person name="Kim D.J."/>
            <person name="Klee K."/>
            <person name="Lai H."/>
            <person name="Lang C."/>
            <person name="Lin S."/>
            <person name="Macmil S.L."/>
            <person name="Magdelenat G."/>
            <person name="Matthews L."/>
            <person name="McCorrison J."/>
            <person name="Monaghan E.L."/>
            <person name="Mun J.H."/>
            <person name="Najar F.Z."/>
            <person name="Nicholson C."/>
            <person name="Noirot C."/>
            <person name="O'Bleness M."/>
            <person name="Paule C.R."/>
            <person name="Poulain J."/>
            <person name="Prion F."/>
            <person name="Qin B."/>
            <person name="Qu C."/>
            <person name="Retzel E.F."/>
            <person name="Riddle C."/>
            <person name="Sallet E."/>
            <person name="Samain S."/>
            <person name="Samson N."/>
            <person name="Sanders I."/>
            <person name="Saurat O."/>
            <person name="Scarpelli C."/>
            <person name="Schiex T."/>
            <person name="Segurens B."/>
            <person name="Severin A.J."/>
            <person name="Sherrier D.J."/>
            <person name="Shi R."/>
            <person name="Sims S."/>
            <person name="Singer S.R."/>
            <person name="Sinharoy S."/>
            <person name="Sterck L."/>
            <person name="Viollet A."/>
            <person name="Wang B.B."/>
            <person name="Wang K."/>
            <person name="Wang M."/>
            <person name="Wang X."/>
            <person name="Warfsmann J."/>
            <person name="Weissenbach J."/>
            <person name="White D.D."/>
            <person name="White J.D."/>
            <person name="Wiley G.B."/>
            <person name="Wincker P."/>
            <person name="Xing Y."/>
            <person name="Yang L."/>
            <person name="Yao Z."/>
            <person name="Ying F."/>
            <person name="Zhai J."/>
            <person name="Zhou L."/>
            <person name="Zuber A."/>
            <person name="Denarie J."/>
            <person name="Dixon R.A."/>
            <person name="May G.D."/>
            <person name="Schwartz D.C."/>
            <person name="Rogers J."/>
            <person name="Quetier F."/>
            <person name="Town C.D."/>
            <person name="Roe B.A."/>
        </authorList>
    </citation>
    <scope>NUCLEOTIDE SEQUENCE [LARGE SCALE GENOMIC DNA]</scope>
    <source>
        <strain evidence="2">A17</strain>
        <strain evidence="3 4">cv. Jemalong A17</strain>
    </source>
</reference>
<proteinExistence type="predicted"/>
<feature type="chain" id="PRO_5014573815" evidence="1">
    <location>
        <begin position="23"/>
        <end position="100"/>
    </location>
</feature>
<organism evidence="2 4">
    <name type="scientific">Medicago truncatula</name>
    <name type="common">Barrel medic</name>
    <name type="synonym">Medicago tribuloides</name>
    <dbReference type="NCBI Taxonomy" id="3880"/>
    <lineage>
        <taxon>Eukaryota</taxon>
        <taxon>Viridiplantae</taxon>
        <taxon>Streptophyta</taxon>
        <taxon>Embryophyta</taxon>
        <taxon>Tracheophyta</taxon>
        <taxon>Spermatophyta</taxon>
        <taxon>Magnoliopsida</taxon>
        <taxon>eudicotyledons</taxon>
        <taxon>Gunneridae</taxon>
        <taxon>Pentapetalae</taxon>
        <taxon>rosids</taxon>
        <taxon>fabids</taxon>
        <taxon>Fabales</taxon>
        <taxon>Fabaceae</taxon>
        <taxon>Papilionoideae</taxon>
        <taxon>50 kb inversion clade</taxon>
        <taxon>NPAAA clade</taxon>
        <taxon>Hologalegina</taxon>
        <taxon>IRL clade</taxon>
        <taxon>Trifolieae</taxon>
        <taxon>Medicago</taxon>
    </lineage>
</organism>
<dbReference type="HOGENOM" id="CLU_174299_0_0_1"/>
<dbReference type="AlphaFoldDB" id="G7KSX6"/>
<evidence type="ECO:0000313" key="2">
    <source>
        <dbReference type="EMBL" id="AES77860.2"/>
    </source>
</evidence>
<accession>A0A0C3W2L1</accession>
<dbReference type="PaxDb" id="3880-AES77860"/>
<reference evidence="2 4" key="2">
    <citation type="journal article" date="2014" name="BMC Genomics">
        <title>An improved genome release (version Mt4.0) for the model legume Medicago truncatula.</title>
        <authorList>
            <person name="Tang H."/>
            <person name="Krishnakumar V."/>
            <person name="Bidwell S."/>
            <person name="Rosen B."/>
            <person name="Chan A."/>
            <person name="Zhou S."/>
            <person name="Gentzbittel L."/>
            <person name="Childs K.L."/>
            <person name="Yandell M."/>
            <person name="Gundlach H."/>
            <person name="Mayer K.F."/>
            <person name="Schwartz D.C."/>
            <person name="Town C.D."/>
        </authorList>
    </citation>
    <scope>GENOME REANNOTATION</scope>
    <source>
        <strain evidence="3 4">cv. Jemalong A17</strain>
    </source>
</reference>
<reference evidence="3" key="3">
    <citation type="submission" date="2015-04" db="UniProtKB">
        <authorList>
            <consortium name="EnsemblPlants"/>
        </authorList>
    </citation>
    <scope>IDENTIFICATION</scope>
    <source>
        <strain evidence="3">cv. Jemalong A17</strain>
    </source>
</reference>